<organism evidence="1 2">
    <name type="scientific">Fluctibacter halophilus</name>
    <dbReference type="NCBI Taxonomy" id="226011"/>
    <lineage>
        <taxon>Bacteria</taxon>
        <taxon>Pseudomonadati</taxon>
        <taxon>Pseudomonadota</taxon>
        <taxon>Gammaproteobacteria</taxon>
        <taxon>Alteromonadales</taxon>
        <taxon>Alteromonadaceae</taxon>
        <taxon>Fluctibacter</taxon>
    </lineage>
</organism>
<comment type="caution">
    <text evidence="1">The sequence shown here is derived from an EMBL/GenBank/DDBJ whole genome shotgun (WGS) entry which is preliminary data.</text>
</comment>
<keyword evidence="2" id="KW-1185">Reference proteome</keyword>
<sequence length="107" mass="13269">MDVQRFIDRKAKQLTFFVRGFWELRIPYREVDLYFWDTLEEWAHIESRCDAPYSQKERVFWHLLHQLHYWPEQKLLRDPYLRSELTTCIEYLEGEGQYPLDCIGIRP</sequence>
<evidence type="ECO:0000313" key="1">
    <source>
        <dbReference type="EMBL" id="MCC2617950.1"/>
    </source>
</evidence>
<reference evidence="1 2" key="1">
    <citation type="submission" date="2021-10" db="EMBL/GenBank/DDBJ databases">
        <title>Draft genome of Aestuariibacter halophilus JC2043.</title>
        <authorList>
            <person name="Emsley S.A."/>
            <person name="Pfannmuller K.M."/>
            <person name="Ushijima B."/>
            <person name="Saw J.H."/>
            <person name="Videau P."/>
        </authorList>
    </citation>
    <scope>NUCLEOTIDE SEQUENCE [LARGE SCALE GENOMIC DNA]</scope>
    <source>
        <strain evidence="1 2">JC2043</strain>
    </source>
</reference>
<dbReference type="Proteomes" id="UP001520878">
    <property type="component" value="Unassembled WGS sequence"/>
</dbReference>
<evidence type="ECO:0000313" key="2">
    <source>
        <dbReference type="Proteomes" id="UP001520878"/>
    </source>
</evidence>
<name>A0ABS8GBI8_9ALTE</name>
<accession>A0ABS8GBI8</accession>
<dbReference type="EMBL" id="JAJEWP010000006">
    <property type="protein sequence ID" value="MCC2617950.1"/>
    <property type="molecule type" value="Genomic_DNA"/>
</dbReference>
<proteinExistence type="predicted"/>
<gene>
    <name evidence="1" type="ORF">LJ739_16980</name>
</gene>
<protein>
    <submittedName>
        <fullName evidence="1">Uncharacterized protein</fullName>
    </submittedName>
</protein>